<dbReference type="Gene3D" id="3.40.50.1820">
    <property type="entry name" value="alpha/beta hydrolase"/>
    <property type="match status" value="1"/>
</dbReference>
<dbReference type="EMBL" id="JAJSOF020000021">
    <property type="protein sequence ID" value="KAJ4437728.1"/>
    <property type="molecule type" value="Genomic_DNA"/>
</dbReference>
<feature type="region of interest" description="Disordered" evidence="1">
    <location>
        <begin position="315"/>
        <end position="344"/>
    </location>
</feature>
<proteinExistence type="predicted"/>
<reference evidence="2 3" key="1">
    <citation type="journal article" date="2022" name="Allergy">
        <title>Genome assembly and annotation of Periplaneta americana reveal a comprehensive cockroach allergen profile.</title>
        <authorList>
            <person name="Wang L."/>
            <person name="Xiong Q."/>
            <person name="Saelim N."/>
            <person name="Wang L."/>
            <person name="Nong W."/>
            <person name="Wan A.T."/>
            <person name="Shi M."/>
            <person name="Liu X."/>
            <person name="Cao Q."/>
            <person name="Hui J.H.L."/>
            <person name="Sookrung N."/>
            <person name="Leung T.F."/>
            <person name="Tungtrongchitr A."/>
            <person name="Tsui S.K.W."/>
        </authorList>
    </citation>
    <scope>NUCLEOTIDE SEQUENCE [LARGE SCALE GENOMIC DNA]</scope>
    <source>
        <strain evidence="2">PWHHKU_190912</strain>
    </source>
</reference>
<dbReference type="InterPro" id="IPR029058">
    <property type="entry name" value="AB_hydrolase_fold"/>
</dbReference>
<evidence type="ECO:0000313" key="3">
    <source>
        <dbReference type="Proteomes" id="UP001148838"/>
    </source>
</evidence>
<comment type="caution">
    <text evidence="2">The sequence shown here is derived from an EMBL/GenBank/DDBJ whole genome shotgun (WGS) entry which is preliminary data.</text>
</comment>
<sequence length="344" mass="40481">MSKADALNHLLTGCYLRLSLYDRRRSITYVLHKPLFVLCHGVDNEEHIVFRSKPVPNDSDWPTYTKEHPKYYILNGDKYGTGKGPRTTACAFWNDFLPRLKSQPEICQKKGDKLVMNGKFIFIMPTHAESNLICYTIRNVLKKDLNIRRGSRIIVKNHRRKTVTIWWSFLGLVMYILRTNRTFSSDLELFSALSRGVPLWVILYRCKFHDNTLTYTVNFGYSEPLRTSIFRSLYPRFTKTEVSDVAIHTVLVPVWDRPRSISVLMFAVSSNLNILRFDVLMFTVRNLNLIWPCRYCNVIKNVYAQDELETIIGEMNAEQEERKAQEEEEEEDEEEEEEETKKKR</sequence>
<evidence type="ECO:0000256" key="1">
    <source>
        <dbReference type="SAM" id="MobiDB-lite"/>
    </source>
</evidence>
<organism evidence="2 3">
    <name type="scientific">Periplaneta americana</name>
    <name type="common">American cockroach</name>
    <name type="synonym">Blatta americana</name>
    <dbReference type="NCBI Taxonomy" id="6978"/>
    <lineage>
        <taxon>Eukaryota</taxon>
        <taxon>Metazoa</taxon>
        <taxon>Ecdysozoa</taxon>
        <taxon>Arthropoda</taxon>
        <taxon>Hexapoda</taxon>
        <taxon>Insecta</taxon>
        <taxon>Pterygota</taxon>
        <taxon>Neoptera</taxon>
        <taxon>Polyneoptera</taxon>
        <taxon>Dictyoptera</taxon>
        <taxon>Blattodea</taxon>
        <taxon>Blattoidea</taxon>
        <taxon>Blattidae</taxon>
        <taxon>Blattinae</taxon>
        <taxon>Periplaneta</taxon>
    </lineage>
</organism>
<evidence type="ECO:0000313" key="2">
    <source>
        <dbReference type="EMBL" id="KAJ4437728.1"/>
    </source>
</evidence>
<keyword evidence="3" id="KW-1185">Reference proteome</keyword>
<protein>
    <submittedName>
        <fullName evidence="2">Uncharacterized protein</fullName>
    </submittedName>
</protein>
<name>A0ABQ8SU50_PERAM</name>
<feature type="compositionally biased region" description="Acidic residues" evidence="1">
    <location>
        <begin position="326"/>
        <end position="338"/>
    </location>
</feature>
<gene>
    <name evidence="2" type="ORF">ANN_17873</name>
</gene>
<accession>A0ABQ8SU50</accession>
<dbReference type="Proteomes" id="UP001148838">
    <property type="component" value="Unassembled WGS sequence"/>
</dbReference>